<dbReference type="AlphaFoldDB" id="A0A8S2E857"/>
<feature type="compositionally biased region" description="Polar residues" evidence="1">
    <location>
        <begin position="8"/>
        <end position="19"/>
    </location>
</feature>
<dbReference type="EMBL" id="CAJOBA010015071">
    <property type="protein sequence ID" value="CAF3886160.1"/>
    <property type="molecule type" value="Genomic_DNA"/>
</dbReference>
<comment type="caution">
    <text evidence="2">The sequence shown here is derived from an EMBL/GenBank/DDBJ whole genome shotgun (WGS) entry which is preliminary data.</text>
</comment>
<accession>A0A8S2E857</accession>
<evidence type="ECO:0000313" key="3">
    <source>
        <dbReference type="EMBL" id="CAF3886160.1"/>
    </source>
</evidence>
<feature type="compositionally biased region" description="Basic and acidic residues" evidence="1">
    <location>
        <begin position="24"/>
        <end position="58"/>
    </location>
</feature>
<reference evidence="2" key="1">
    <citation type="submission" date="2021-02" db="EMBL/GenBank/DDBJ databases">
        <authorList>
            <person name="Nowell W R."/>
        </authorList>
    </citation>
    <scope>NUCLEOTIDE SEQUENCE</scope>
</reference>
<name>A0A8S2E857_9BILA</name>
<protein>
    <submittedName>
        <fullName evidence="2">Uncharacterized protein</fullName>
    </submittedName>
</protein>
<evidence type="ECO:0000256" key="1">
    <source>
        <dbReference type="SAM" id="MobiDB-lite"/>
    </source>
</evidence>
<evidence type="ECO:0000313" key="4">
    <source>
        <dbReference type="Proteomes" id="UP000677228"/>
    </source>
</evidence>
<dbReference type="Proteomes" id="UP000677228">
    <property type="component" value="Unassembled WGS sequence"/>
</dbReference>
<feature type="region of interest" description="Disordered" evidence="1">
    <location>
        <begin position="1"/>
        <end position="58"/>
    </location>
</feature>
<dbReference type="Proteomes" id="UP000682733">
    <property type="component" value="Unassembled WGS sequence"/>
</dbReference>
<dbReference type="EMBL" id="CAJNOK010010439">
    <property type="protein sequence ID" value="CAF1115805.1"/>
    <property type="molecule type" value="Genomic_DNA"/>
</dbReference>
<feature type="non-terminal residue" evidence="2">
    <location>
        <position position="1"/>
    </location>
</feature>
<organism evidence="2 4">
    <name type="scientific">Didymodactylos carnosus</name>
    <dbReference type="NCBI Taxonomy" id="1234261"/>
    <lineage>
        <taxon>Eukaryota</taxon>
        <taxon>Metazoa</taxon>
        <taxon>Spiralia</taxon>
        <taxon>Gnathifera</taxon>
        <taxon>Rotifera</taxon>
        <taxon>Eurotatoria</taxon>
        <taxon>Bdelloidea</taxon>
        <taxon>Philodinida</taxon>
        <taxon>Philodinidae</taxon>
        <taxon>Didymodactylos</taxon>
    </lineage>
</organism>
<proteinExistence type="predicted"/>
<evidence type="ECO:0000313" key="2">
    <source>
        <dbReference type="EMBL" id="CAF1115805.1"/>
    </source>
</evidence>
<sequence>PEIEEEGSNNFDEQSSDEQGGQHLDTDNKQDKSPLNDRIQRADEIRQDASEDVDRRPRDAHNILAVIMEIKYEKYKSVTENGAAFGNVDEKYTTFIS</sequence>
<gene>
    <name evidence="2" type="ORF">OVA965_LOCUS19949</name>
    <name evidence="3" type="ORF">TMI583_LOCUS20180</name>
</gene>